<evidence type="ECO:0000313" key="3">
    <source>
        <dbReference type="EMBL" id="MPA33516.1"/>
    </source>
</evidence>
<dbReference type="InterPro" id="IPR001202">
    <property type="entry name" value="WW_dom"/>
</dbReference>
<feature type="region of interest" description="Disordered" evidence="1">
    <location>
        <begin position="52"/>
        <end position="83"/>
    </location>
</feature>
<dbReference type="SUPFAM" id="SSF51045">
    <property type="entry name" value="WW domain"/>
    <property type="match status" value="1"/>
</dbReference>
<evidence type="ECO:0000256" key="1">
    <source>
        <dbReference type="SAM" id="MobiDB-lite"/>
    </source>
</evidence>
<gene>
    <name evidence="3" type="ORF">Din_002957</name>
</gene>
<dbReference type="EMBL" id="GHES01002957">
    <property type="protein sequence ID" value="MPA33516.1"/>
    <property type="molecule type" value="Transcribed_RNA"/>
</dbReference>
<dbReference type="PROSITE" id="PS50020">
    <property type="entry name" value="WW_DOMAIN_2"/>
    <property type="match status" value="1"/>
</dbReference>
<proteinExistence type="predicted"/>
<organism evidence="3">
    <name type="scientific">Davidia involucrata</name>
    <name type="common">Dove tree</name>
    <dbReference type="NCBI Taxonomy" id="16924"/>
    <lineage>
        <taxon>Eukaryota</taxon>
        <taxon>Viridiplantae</taxon>
        <taxon>Streptophyta</taxon>
        <taxon>Embryophyta</taxon>
        <taxon>Tracheophyta</taxon>
        <taxon>Spermatophyta</taxon>
        <taxon>Magnoliopsida</taxon>
        <taxon>eudicotyledons</taxon>
        <taxon>Gunneridae</taxon>
        <taxon>Pentapetalae</taxon>
        <taxon>asterids</taxon>
        <taxon>Cornales</taxon>
        <taxon>Nyssaceae</taxon>
        <taxon>Davidia</taxon>
    </lineage>
</organism>
<sequence>MKTRNMNLKMLEILEKKRQREIEEWHAQQIASGEAKDNANFQPLCGDWRERVKHKRAQSASEAVQTPSEGLTDGNLPPDLNEISRDLPSGWKAYWDEASKQVYYGNSVTSETT</sequence>
<feature type="domain" description="WW" evidence="2">
    <location>
        <begin position="85"/>
        <end position="113"/>
    </location>
</feature>
<evidence type="ECO:0000259" key="2">
    <source>
        <dbReference type="PROSITE" id="PS50020"/>
    </source>
</evidence>
<dbReference type="AlphaFoldDB" id="A0A5B6YQ61"/>
<dbReference type="Pfam" id="PF00397">
    <property type="entry name" value="WW"/>
    <property type="match status" value="1"/>
</dbReference>
<dbReference type="InterPro" id="IPR036020">
    <property type="entry name" value="WW_dom_sf"/>
</dbReference>
<dbReference type="Gene3D" id="2.20.70.10">
    <property type="match status" value="1"/>
</dbReference>
<dbReference type="CDD" id="cd00201">
    <property type="entry name" value="WW"/>
    <property type="match status" value="1"/>
</dbReference>
<dbReference type="PANTHER" id="PTHR47852:SF2">
    <property type="entry name" value="WW DOMAIN-CONTAINING PROTEIN"/>
    <property type="match status" value="1"/>
</dbReference>
<feature type="compositionally biased region" description="Polar residues" evidence="1">
    <location>
        <begin position="58"/>
        <end position="69"/>
    </location>
</feature>
<dbReference type="PANTHER" id="PTHR47852">
    <property type="entry name" value="OS06G0298400 PROTEIN"/>
    <property type="match status" value="1"/>
</dbReference>
<accession>A0A5B6YQ61</accession>
<protein>
    <submittedName>
        <fullName evidence="3">Putative WW domain-containing protein isoform 1</fullName>
    </submittedName>
</protein>
<name>A0A5B6YQ61_DAVIN</name>
<reference evidence="3" key="1">
    <citation type="submission" date="2019-08" db="EMBL/GenBank/DDBJ databases">
        <title>Reference gene set and small RNA set construction with multiple tissues from Davidia involucrata Baill.</title>
        <authorList>
            <person name="Yang H."/>
            <person name="Zhou C."/>
            <person name="Li G."/>
            <person name="Wang J."/>
            <person name="Gao P."/>
            <person name="Wang M."/>
            <person name="Wang R."/>
            <person name="Zhao Y."/>
        </authorList>
    </citation>
    <scope>NUCLEOTIDE SEQUENCE</scope>
    <source>
        <tissue evidence="3">Mixed with DoveR01_LX</tissue>
    </source>
</reference>